<dbReference type="EMBL" id="OW240914">
    <property type="protein sequence ID" value="CAH2278229.1"/>
    <property type="molecule type" value="Genomic_DNA"/>
</dbReference>
<organism evidence="1 2">
    <name type="scientific">Pelobates cultripes</name>
    <name type="common">Western spadefoot toad</name>
    <dbReference type="NCBI Taxonomy" id="61616"/>
    <lineage>
        <taxon>Eukaryota</taxon>
        <taxon>Metazoa</taxon>
        <taxon>Chordata</taxon>
        <taxon>Craniata</taxon>
        <taxon>Vertebrata</taxon>
        <taxon>Euteleostomi</taxon>
        <taxon>Amphibia</taxon>
        <taxon>Batrachia</taxon>
        <taxon>Anura</taxon>
        <taxon>Pelobatoidea</taxon>
        <taxon>Pelobatidae</taxon>
        <taxon>Pelobates</taxon>
    </lineage>
</organism>
<feature type="non-terminal residue" evidence="1">
    <location>
        <position position="1"/>
    </location>
</feature>
<protein>
    <submittedName>
        <fullName evidence="1">Uncharacterized protein</fullName>
    </submittedName>
</protein>
<sequence>LGTPGFPYSRLAAWSSVRSTVERGSTADDIVLCVMDVMRSSMERRSELFFLHPSVRVISSNQSEGGKTETRK</sequence>
<accession>A0AAD1W282</accession>
<gene>
    <name evidence="1" type="ORF">PECUL_23A055766</name>
</gene>
<dbReference type="AlphaFoldDB" id="A0AAD1W282"/>
<name>A0AAD1W282_PELCU</name>
<proteinExistence type="predicted"/>
<keyword evidence="2" id="KW-1185">Reference proteome</keyword>
<evidence type="ECO:0000313" key="1">
    <source>
        <dbReference type="EMBL" id="CAH2278229.1"/>
    </source>
</evidence>
<evidence type="ECO:0000313" key="2">
    <source>
        <dbReference type="Proteomes" id="UP001295444"/>
    </source>
</evidence>
<dbReference type="Proteomes" id="UP001295444">
    <property type="component" value="Chromosome 03"/>
</dbReference>
<reference evidence="1" key="1">
    <citation type="submission" date="2022-03" db="EMBL/GenBank/DDBJ databases">
        <authorList>
            <person name="Alioto T."/>
            <person name="Alioto T."/>
            <person name="Gomez Garrido J."/>
        </authorList>
    </citation>
    <scope>NUCLEOTIDE SEQUENCE</scope>
</reference>